<sequence length="88" mass="9742">MPSSRAVRGVDGKRHQAARNAPRRMHVHANHERRLGTATRCARRTRDPHHTDRSPTRSRTHPIAESAASRDAGPIREAARPTCAPRAG</sequence>
<evidence type="ECO:0000313" key="3">
    <source>
        <dbReference type="Proteomes" id="UP000006693"/>
    </source>
</evidence>
<feature type="compositionally biased region" description="Basic residues" evidence="1">
    <location>
        <begin position="15"/>
        <end position="28"/>
    </location>
</feature>
<dbReference type="AlphaFoldDB" id="A0A0H2WJM3"/>
<evidence type="ECO:0000313" key="2">
    <source>
        <dbReference type="EMBL" id="AAU49492.1"/>
    </source>
</evidence>
<feature type="region of interest" description="Disordered" evidence="1">
    <location>
        <begin position="1"/>
        <end position="88"/>
    </location>
</feature>
<dbReference type="Proteomes" id="UP000006693">
    <property type="component" value="Chromosome 1"/>
</dbReference>
<protein>
    <submittedName>
        <fullName evidence="2">Conserved domain protein</fullName>
    </submittedName>
</protein>
<organism evidence="2 3">
    <name type="scientific">Burkholderia mallei (strain ATCC 23344)</name>
    <dbReference type="NCBI Taxonomy" id="243160"/>
    <lineage>
        <taxon>Bacteria</taxon>
        <taxon>Pseudomonadati</taxon>
        <taxon>Pseudomonadota</taxon>
        <taxon>Betaproteobacteria</taxon>
        <taxon>Burkholderiales</taxon>
        <taxon>Burkholderiaceae</taxon>
        <taxon>Burkholderia</taxon>
        <taxon>pseudomallei group</taxon>
    </lineage>
</organism>
<name>A0A0H2WJM3_BURMA</name>
<gene>
    <name evidence="2" type="ordered locus">BMA1906</name>
</gene>
<dbReference type="EMBL" id="CP000010">
    <property type="protein sequence ID" value="AAU49492.1"/>
    <property type="molecule type" value="Genomic_DNA"/>
</dbReference>
<feature type="compositionally biased region" description="Basic and acidic residues" evidence="1">
    <location>
        <begin position="44"/>
        <end position="55"/>
    </location>
</feature>
<keyword evidence="3" id="KW-1185">Reference proteome</keyword>
<accession>A0A0H2WJM3</accession>
<reference evidence="2 3" key="1">
    <citation type="journal article" date="2004" name="Proc. Natl. Acad. Sci. U.S.A.">
        <title>Structural flexibility in the Burkholderia mallei genome.</title>
        <authorList>
            <person name="Nierman W.C."/>
            <person name="DeShazer D."/>
            <person name="Kim H.S."/>
            <person name="Tettelin H."/>
            <person name="Nelson K.E."/>
            <person name="Feldblyum T."/>
            <person name="Ulrich R.L."/>
            <person name="Ronning C.M."/>
            <person name="Brinkac L.M."/>
            <person name="Daugherty S.C."/>
            <person name="Davidsen T.D."/>
            <person name="Deboy R.T."/>
            <person name="Dimitrov G."/>
            <person name="Dodson R.J."/>
            <person name="Durkin A.S."/>
            <person name="Gwinn M.L."/>
            <person name="Haft D.H."/>
            <person name="Khouri H."/>
            <person name="Kolonay J.F."/>
            <person name="Madupu R."/>
            <person name="Mohammoud Y."/>
            <person name="Nelson W.C."/>
            <person name="Radune D."/>
            <person name="Romero C.M."/>
            <person name="Sarria S."/>
            <person name="Selengut J."/>
            <person name="Shamblin C."/>
            <person name="Sullivan S.A."/>
            <person name="White O."/>
            <person name="Yu Y."/>
            <person name="Zafar N."/>
            <person name="Zhou L."/>
            <person name="Fraser C.M."/>
        </authorList>
    </citation>
    <scope>NUCLEOTIDE SEQUENCE [LARGE SCALE GENOMIC DNA]</scope>
    <source>
        <strain evidence="2 3">ATCC 23344</strain>
    </source>
</reference>
<proteinExistence type="predicted"/>
<evidence type="ECO:0000256" key="1">
    <source>
        <dbReference type="SAM" id="MobiDB-lite"/>
    </source>
</evidence>
<dbReference type="HOGENOM" id="CLU_2463143_0_0_4"/>
<dbReference type="KEGG" id="bma:BMA1906"/>